<keyword evidence="3 7" id="KW-0479">Metal-binding</keyword>
<dbReference type="GO" id="GO:0004132">
    <property type="term" value="F:dCMP deaminase activity"/>
    <property type="evidence" value="ECO:0007669"/>
    <property type="project" value="InterPro"/>
</dbReference>
<dbReference type="PIRSF" id="PIRSF006019">
    <property type="entry name" value="dCMP_deaminase"/>
    <property type="match status" value="1"/>
</dbReference>
<dbReference type="InterPro" id="IPR016193">
    <property type="entry name" value="Cytidine_deaminase-like"/>
</dbReference>
<evidence type="ECO:0000256" key="1">
    <source>
        <dbReference type="ARBA" id="ARBA00001947"/>
    </source>
</evidence>
<sequence length="140" mass="15501">MRPSWDEFFMRKALLTSERATCSRLKVGAVIVQGKHEIASGYNGSASGEVHCIDEGCLMRDNHCIRTIHAEQNALLQCSKLGVSSQGASVYCTHFPCLHCTKSLVTAGIKEVVYLNDYKNDEYAIHLLTQAGVNIRKVEL</sequence>
<dbReference type="PROSITE" id="PS00903">
    <property type="entry name" value="CYT_DCMP_DEAMINASES_1"/>
    <property type="match status" value="1"/>
</dbReference>
<evidence type="ECO:0000313" key="9">
    <source>
        <dbReference type="EMBL" id="AYP68756.1"/>
    </source>
</evidence>
<keyword evidence="4" id="KW-0378">Hydrolase</keyword>
<dbReference type="GO" id="GO:0006220">
    <property type="term" value="P:pyrimidine nucleotide metabolic process"/>
    <property type="evidence" value="ECO:0007669"/>
    <property type="project" value="InterPro"/>
</dbReference>
<evidence type="ECO:0000259" key="8">
    <source>
        <dbReference type="PROSITE" id="PS51747"/>
    </source>
</evidence>
<evidence type="ECO:0000256" key="6">
    <source>
        <dbReference type="PIRSR" id="PIRSR006019-1"/>
    </source>
</evidence>
<evidence type="ECO:0000256" key="7">
    <source>
        <dbReference type="PIRSR" id="PIRSR006019-2"/>
    </source>
</evidence>
<dbReference type="Proteomes" id="UP000275945">
    <property type="component" value="Segment"/>
</dbReference>
<feature type="binding site" evidence="7">
    <location>
        <position position="69"/>
    </location>
    <ligand>
        <name>Zn(2+)</name>
        <dbReference type="ChEBI" id="CHEBI:29105"/>
        <note>catalytic</note>
    </ligand>
</feature>
<dbReference type="InterPro" id="IPR015517">
    <property type="entry name" value="dCMP_deaminase-rel"/>
</dbReference>
<dbReference type="Gene3D" id="3.40.140.10">
    <property type="entry name" value="Cytidine Deaminase, domain 2"/>
    <property type="match status" value="1"/>
</dbReference>
<feature type="active site" description="Proton donor" evidence="6">
    <location>
        <position position="71"/>
    </location>
</feature>
<accession>A0A3G3BX90</accession>
<evidence type="ECO:0000256" key="2">
    <source>
        <dbReference type="ARBA" id="ARBA00006576"/>
    </source>
</evidence>
<dbReference type="GO" id="GO:0008270">
    <property type="term" value="F:zinc ion binding"/>
    <property type="evidence" value="ECO:0007669"/>
    <property type="project" value="InterPro"/>
</dbReference>
<feature type="binding site" evidence="7">
    <location>
        <position position="100"/>
    </location>
    <ligand>
        <name>Zn(2+)</name>
        <dbReference type="ChEBI" id="CHEBI:29105"/>
        <note>catalytic</note>
    </ligand>
</feature>
<dbReference type="PANTHER" id="PTHR11086:SF18">
    <property type="entry name" value="DEOXYCYTIDYLATE DEAMINASE"/>
    <property type="match status" value="1"/>
</dbReference>
<dbReference type="InterPro" id="IPR016473">
    <property type="entry name" value="dCMP_deaminase"/>
</dbReference>
<dbReference type="Pfam" id="PF00383">
    <property type="entry name" value="dCMP_cyt_deam_1"/>
    <property type="match status" value="1"/>
</dbReference>
<evidence type="ECO:0000256" key="5">
    <source>
        <dbReference type="ARBA" id="ARBA00022833"/>
    </source>
</evidence>
<dbReference type="PANTHER" id="PTHR11086">
    <property type="entry name" value="DEOXYCYTIDYLATE DEAMINASE-RELATED"/>
    <property type="match status" value="1"/>
</dbReference>
<reference evidence="9 10" key="1">
    <citation type="submission" date="2018-09" db="EMBL/GenBank/DDBJ databases">
        <title>Comparative Genomic Analysis of Eight Novel Haloalkaliphilic Bacteriophages from Lake Elmenteita, Kenya.</title>
        <authorList>
            <person name="Akhwale J.K."/>
        </authorList>
    </citation>
    <scope>NUCLEOTIDE SEQUENCE [LARGE SCALE GENOMIC DNA]</scope>
</reference>
<comment type="similarity">
    <text evidence="2">Belongs to the cytidine and deoxycytidylate deaminase family.</text>
</comment>
<organism evidence="9 10">
    <name type="scientific">Bacillus phage vB_BpsS-36</name>
    <dbReference type="NCBI Taxonomy" id="2419622"/>
    <lineage>
        <taxon>Viruses</taxon>
        <taxon>Duplodnaviria</taxon>
        <taxon>Heunggongvirae</taxon>
        <taxon>Uroviricota</taxon>
        <taxon>Caudoviricetes</taxon>
        <taxon>Ehrlichviridae</taxon>
        <taxon>Nairobivirus</taxon>
        <taxon>Nairobivirus nv36</taxon>
    </lineage>
</organism>
<protein>
    <submittedName>
        <fullName evidence="9">Deoxycytidylate deaminase</fullName>
    </submittedName>
</protein>
<dbReference type="InterPro" id="IPR016192">
    <property type="entry name" value="APOBEC/CMP_deaminase_Zn-bd"/>
</dbReference>
<evidence type="ECO:0000313" key="10">
    <source>
        <dbReference type="Proteomes" id="UP000275945"/>
    </source>
</evidence>
<gene>
    <name evidence="9" type="ORF">BpsS36_00050</name>
</gene>
<name>A0A3G3BX90_9CAUD</name>
<dbReference type="SUPFAM" id="SSF53927">
    <property type="entry name" value="Cytidine deaminase-like"/>
    <property type="match status" value="1"/>
</dbReference>
<evidence type="ECO:0000256" key="4">
    <source>
        <dbReference type="ARBA" id="ARBA00022801"/>
    </source>
</evidence>
<evidence type="ECO:0000256" key="3">
    <source>
        <dbReference type="ARBA" id="ARBA00022723"/>
    </source>
</evidence>
<dbReference type="EMBL" id="MH884513">
    <property type="protein sequence ID" value="AYP68756.1"/>
    <property type="molecule type" value="Genomic_DNA"/>
</dbReference>
<dbReference type="CDD" id="cd01286">
    <property type="entry name" value="deoxycytidylate_deaminase"/>
    <property type="match status" value="1"/>
</dbReference>
<feature type="domain" description="CMP/dCMP-type deaminase" evidence="8">
    <location>
        <begin position="4"/>
        <end position="136"/>
    </location>
</feature>
<dbReference type="InterPro" id="IPR035105">
    <property type="entry name" value="Deoxycytidylate_deaminase_dom"/>
</dbReference>
<dbReference type="InterPro" id="IPR002125">
    <property type="entry name" value="CMP_dCMP_dom"/>
</dbReference>
<keyword evidence="10" id="KW-1185">Reference proteome</keyword>
<proteinExistence type="inferred from homology"/>
<dbReference type="PROSITE" id="PS51747">
    <property type="entry name" value="CYT_DCMP_DEAMINASES_2"/>
    <property type="match status" value="1"/>
</dbReference>
<keyword evidence="5 7" id="KW-0862">Zinc</keyword>
<comment type="cofactor">
    <cofactor evidence="1 7">
        <name>Zn(2+)</name>
        <dbReference type="ChEBI" id="CHEBI:29105"/>
    </cofactor>
</comment>
<feature type="binding site" evidence="7">
    <location>
        <position position="97"/>
    </location>
    <ligand>
        <name>Zn(2+)</name>
        <dbReference type="ChEBI" id="CHEBI:29105"/>
        <note>catalytic</note>
    </ligand>
</feature>